<keyword evidence="2" id="KW-1185">Reference proteome</keyword>
<name>A0A3N4JFC2_9PEZI</name>
<gene>
    <name evidence="1" type="ORF">L873DRAFT_1698966</name>
</gene>
<reference evidence="1 2" key="1">
    <citation type="journal article" date="2018" name="Nat. Ecol. Evol.">
        <title>Pezizomycetes genomes reveal the molecular basis of ectomycorrhizal truffle lifestyle.</title>
        <authorList>
            <person name="Murat C."/>
            <person name="Payen T."/>
            <person name="Noel B."/>
            <person name="Kuo A."/>
            <person name="Morin E."/>
            <person name="Chen J."/>
            <person name="Kohler A."/>
            <person name="Krizsan K."/>
            <person name="Balestrini R."/>
            <person name="Da Silva C."/>
            <person name="Montanini B."/>
            <person name="Hainaut M."/>
            <person name="Levati E."/>
            <person name="Barry K.W."/>
            <person name="Belfiori B."/>
            <person name="Cichocki N."/>
            <person name="Clum A."/>
            <person name="Dockter R.B."/>
            <person name="Fauchery L."/>
            <person name="Guy J."/>
            <person name="Iotti M."/>
            <person name="Le Tacon F."/>
            <person name="Lindquist E.A."/>
            <person name="Lipzen A."/>
            <person name="Malagnac F."/>
            <person name="Mello A."/>
            <person name="Molinier V."/>
            <person name="Miyauchi S."/>
            <person name="Poulain J."/>
            <person name="Riccioni C."/>
            <person name="Rubini A."/>
            <person name="Sitrit Y."/>
            <person name="Splivallo R."/>
            <person name="Traeger S."/>
            <person name="Wang M."/>
            <person name="Zifcakova L."/>
            <person name="Wipf D."/>
            <person name="Zambonelli A."/>
            <person name="Paolocci F."/>
            <person name="Nowrousian M."/>
            <person name="Ottonello S."/>
            <person name="Baldrian P."/>
            <person name="Spatafora J.W."/>
            <person name="Henrissat B."/>
            <person name="Nagy L.G."/>
            <person name="Aury J.M."/>
            <person name="Wincker P."/>
            <person name="Grigoriev I.V."/>
            <person name="Bonfante P."/>
            <person name="Martin F.M."/>
        </authorList>
    </citation>
    <scope>NUCLEOTIDE SEQUENCE [LARGE SCALE GENOMIC DNA]</scope>
    <source>
        <strain evidence="1 2">120613-1</strain>
    </source>
</reference>
<evidence type="ECO:0000313" key="2">
    <source>
        <dbReference type="Proteomes" id="UP000276215"/>
    </source>
</evidence>
<dbReference type="STRING" id="1336337.A0A3N4JFC2"/>
<protein>
    <submittedName>
        <fullName evidence="1">Uncharacterized protein</fullName>
    </submittedName>
</protein>
<dbReference type="OrthoDB" id="5401962at2759"/>
<sequence>MAGNLTPNPKCLKGGTCCACIPLASQPDFKAQKGEIEEAIEAATHLVLFYPPFYCKINFIEYFWGAASNIHVRIVVRTSHHCKD</sequence>
<dbReference type="AlphaFoldDB" id="A0A3N4JFC2"/>
<organism evidence="1 2">
    <name type="scientific">Choiromyces venosus 120613-1</name>
    <dbReference type="NCBI Taxonomy" id="1336337"/>
    <lineage>
        <taxon>Eukaryota</taxon>
        <taxon>Fungi</taxon>
        <taxon>Dikarya</taxon>
        <taxon>Ascomycota</taxon>
        <taxon>Pezizomycotina</taxon>
        <taxon>Pezizomycetes</taxon>
        <taxon>Pezizales</taxon>
        <taxon>Tuberaceae</taxon>
        <taxon>Choiromyces</taxon>
    </lineage>
</organism>
<proteinExistence type="predicted"/>
<evidence type="ECO:0000313" key="1">
    <source>
        <dbReference type="EMBL" id="RPA95110.1"/>
    </source>
</evidence>
<dbReference type="EMBL" id="ML120429">
    <property type="protein sequence ID" value="RPA95110.1"/>
    <property type="molecule type" value="Genomic_DNA"/>
</dbReference>
<accession>A0A3N4JFC2</accession>
<dbReference type="Proteomes" id="UP000276215">
    <property type="component" value="Unassembled WGS sequence"/>
</dbReference>